<accession>A0A835RUK0</accession>
<sequence length="85" mass="8789">MASAGSISSNISGISGLILRRSPFSPPQASHPCRAVGNGGHLICGRQLRPALVLDRTSPLLPAKIVVAGSRILLPPERRVSLVSG</sequence>
<name>A0A835RUK0_VANPL</name>
<dbReference type="OrthoDB" id="44820at2759"/>
<evidence type="ECO:0000313" key="1">
    <source>
        <dbReference type="EMBL" id="KAG0495809.1"/>
    </source>
</evidence>
<protein>
    <submittedName>
        <fullName evidence="1">Uncharacterized protein</fullName>
    </submittedName>
</protein>
<evidence type="ECO:0000313" key="2">
    <source>
        <dbReference type="Proteomes" id="UP000636800"/>
    </source>
</evidence>
<comment type="caution">
    <text evidence="1">The sequence shown here is derived from an EMBL/GenBank/DDBJ whole genome shotgun (WGS) entry which is preliminary data.</text>
</comment>
<dbReference type="AlphaFoldDB" id="A0A835RUK0"/>
<proteinExistence type="predicted"/>
<dbReference type="Proteomes" id="UP000636800">
    <property type="component" value="Chromosome 1"/>
</dbReference>
<gene>
    <name evidence="1" type="ORF">HPP92_000500</name>
</gene>
<dbReference type="EMBL" id="JADCNL010000001">
    <property type="protein sequence ID" value="KAG0495809.1"/>
    <property type="molecule type" value="Genomic_DNA"/>
</dbReference>
<keyword evidence="2" id="KW-1185">Reference proteome</keyword>
<reference evidence="1 2" key="1">
    <citation type="journal article" date="2020" name="Nat. Food">
        <title>A phased Vanilla planifolia genome enables genetic improvement of flavour and production.</title>
        <authorList>
            <person name="Hasing T."/>
            <person name="Tang H."/>
            <person name="Brym M."/>
            <person name="Khazi F."/>
            <person name="Huang T."/>
            <person name="Chambers A.H."/>
        </authorList>
    </citation>
    <scope>NUCLEOTIDE SEQUENCE [LARGE SCALE GENOMIC DNA]</scope>
    <source>
        <tissue evidence="1">Leaf</tissue>
    </source>
</reference>
<organism evidence="1 2">
    <name type="scientific">Vanilla planifolia</name>
    <name type="common">Vanilla</name>
    <dbReference type="NCBI Taxonomy" id="51239"/>
    <lineage>
        <taxon>Eukaryota</taxon>
        <taxon>Viridiplantae</taxon>
        <taxon>Streptophyta</taxon>
        <taxon>Embryophyta</taxon>
        <taxon>Tracheophyta</taxon>
        <taxon>Spermatophyta</taxon>
        <taxon>Magnoliopsida</taxon>
        <taxon>Liliopsida</taxon>
        <taxon>Asparagales</taxon>
        <taxon>Orchidaceae</taxon>
        <taxon>Vanilloideae</taxon>
        <taxon>Vanilleae</taxon>
        <taxon>Vanilla</taxon>
    </lineage>
</organism>